<protein>
    <submittedName>
        <fullName evidence="1">Uncharacterized protein</fullName>
    </submittedName>
</protein>
<proteinExistence type="predicted"/>
<keyword evidence="2" id="KW-1185">Reference proteome</keyword>
<dbReference type="RefSeq" id="WP_189437029.1">
    <property type="nucleotide sequence ID" value="NZ_BMXE01000004.1"/>
</dbReference>
<gene>
    <name evidence="1" type="ORF">GCM10007094_23860</name>
</gene>
<evidence type="ECO:0000313" key="1">
    <source>
        <dbReference type="EMBL" id="GHB34056.1"/>
    </source>
</evidence>
<comment type="caution">
    <text evidence="1">The sequence shown here is derived from an EMBL/GenBank/DDBJ whole genome shotgun (WGS) entry which is preliminary data.</text>
</comment>
<evidence type="ECO:0000313" key="2">
    <source>
        <dbReference type="Proteomes" id="UP000637980"/>
    </source>
</evidence>
<name>A0ABQ3EET0_9HYPH</name>
<dbReference type="EMBL" id="BMXE01000004">
    <property type="protein sequence ID" value="GHB34056.1"/>
    <property type="molecule type" value="Genomic_DNA"/>
</dbReference>
<sequence length="135" mass="15477">MFEDLVQMASDTIDDIMSDGAFMIYPRSKANVNAQLRADQSRQEHRGEQCILCFQSQEFGIELGVRKTYRESNDFRTVSVGRELYLSVDATHLPDYEVKQGDLVELLDKPGLGRMEILDQQPDGKSRTLFRLSKK</sequence>
<accession>A0ABQ3EET0</accession>
<reference evidence="2" key="1">
    <citation type="journal article" date="2019" name="Int. J. Syst. Evol. Microbiol.">
        <title>The Global Catalogue of Microorganisms (GCM) 10K type strain sequencing project: providing services to taxonomists for standard genome sequencing and annotation.</title>
        <authorList>
            <consortium name="The Broad Institute Genomics Platform"/>
            <consortium name="The Broad Institute Genome Sequencing Center for Infectious Disease"/>
            <person name="Wu L."/>
            <person name="Ma J."/>
        </authorList>
    </citation>
    <scope>NUCLEOTIDE SEQUENCE [LARGE SCALE GENOMIC DNA]</scope>
    <source>
        <strain evidence="2">KCTC 12861</strain>
    </source>
</reference>
<dbReference type="Proteomes" id="UP000637980">
    <property type="component" value="Unassembled WGS sequence"/>
</dbReference>
<organism evidence="1 2">
    <name type="scientific">Pseudovibrio japonicus</name>
    <dbReference type="NCBI Taxonomy" id="366534"/>
    <lineage>
        <taxon>Bacteria</taxon>
        <taxon>Pseudomonadati</taxon>
        <taxon>Pseudomonadota</taxon>
        <taxon>Alphaproteobacteria</taxon>
        <taxon>Hyphomicrobiales</taxon>
        <taxon>Stappiaceae</taxon>
        <taxon>Pseudovibrio</taxon>
    </lineage>
</organism>